<comment type="caution">
    <text evidence="2">The sequence shown here is derived from an EMBL/GenBank/DDBJ whole genome shotgun (WGS) entry which is preliminary data.</text>
</comment>
<name>A0A1E3RIE2_MYCFV</name>
<evidence type="ECO:0000313" key="2">
    <source>
        <dbReference type="EMBL" id="ODQ89646.1"/>
    </source>
</evidence>
<reference evidence="3" key="1">
    <citation type="submission" date="2016-09" db="EMBL/GenBank/DDBJ databases">
        <authorList>
            <person name="Greninger A.L."/>
            <person name="Jerome K.R."/>
            <person name="Mcnair B."/>
            <person name="Wallis C."/>
            <person name="Fang F."/>
        </authorList>
    </citation>
    <scope>NUCLEOTIDE SEQUENCE [LARGE SCALE GENOMIC DNA]</scope>
    <source>
        <strain evidence="3">M6</strain>
    </source>
</reference>
<keyword evidence="3" id="KW-1185">Reference proteome</keyword>
<accession>A0A1E3RIE2</accession>
<dbReference type="Proteomes" id="UP000094053">
    <property type="component" value="Unassembled WGS sequence"/>
</dbReference>
<protein>
    <recommendedName>
        <fullName evidence="4">Secreted protein</fullName>
    </recommendedName>
</protein>
<sequence>MTSVRTTLRRSLVAGLFAAALTTAPLPAVIAAAQPGNCCCPPGQTGVVYGCASFCVDGKALDTSTGLCVAAPPPYPHPPVT</sequence>
<dbReference type="OrthoDB" id="4641233at2"/>
<evidence type="ECO:0000313" key="3">
    <source>
        <dbReference type="Proteomes" id="UP000094053"/>
    </source>
</evidence>
<evidence type="ECO:0008006" key="4">
    <source>
        <dbReference type="Google" id="ProtNLM"/>
    </source>
</evidence>
<gene>
    <name evidence="2" type="ORF">BHQ18_14675</name>
</gene>
<dbReference type="AlphaFoldDB" id="A0A1E3RIE2"/>
<keyword evidence="1" id="KW-0732">Signal</keyword>
<proteinExistence type="predicted"/>
<dbReference type="EMBL" id="MIHA01000009">
    <property type="protein sequence ID" value="ODQ89646.1"/>
    <property type="molecule type" value="Genomic_DNA"/>
</dbReference>
<dbReference type="RefSeq" id="WP_069414339.1">
    <property type="nucleotide sequence ID" value="NZ_JACKUL010000026.1"/>
</dbReference>
<dbReference type="STRING" id="1776.BHQ18_14675"/>
<organism evidence="2 3">
    <name type="scientific">Mycolicibacterium flavescens</name>
    <name type="common">Mycobacterium flavescens</name>
    <dbReference type="NCBI Taxonomy" id="1776"/>
    <lineage>
        <taxon>Bacteria</taxon>
        <taxon>Bacillati</taxon>
        <taxon>Actinomycetota</taxon>
        <taxon>Actinomycetes</taxon>
        <taxon>Mycobacteriales</taxon>
        <taxon>Mycobacteriaceae</taxon>
        <taxon>Mycolicibacterium</taxon>
    </lineage>
</organism>
<evidence type="ECO:0000256" key="1">
    <source>
        <dbReference type="SAM" id="SignalP"/>
    </source>
</evidence>
<feature type="signal peptide" evidence="1">
    <location>
        <begin position="1"/>
        <end position="33"/>
    </location>
</feature>
<feature type="chain" id="PRO_5009134890" description="Secreted protein" evidence="1">
    <location>
        <begin position="34"/>
        <end position="81"/>
    </location>
</feature>